<evidence type="ECO:0000313" key="1">
    <source>
        <dbReference type="EMBL" id="PCH39011.1"/>
    </source>
</evidence>
<dbReference type="Proteomes" id="UP000218811">
    <property type="component" value="Unassembled WGS sequence"/>
</dbReference>
<feature type="non-terminal residue" evidence="1">
    <location>
        <position position="1"/>
    </location>
</feature>
<organism evidence="1 2">
    <name type="scientific">Wolfiporia cocos (strain MD-104)</name>
    <name type="common">Brown rot fungus</name>
    <dbReference type="NCBI Taxonomy" id="742152"/>
    <lineage>
        <taxon>Eukaryota</taxon>
        <taxon>Fungi</taxon>
        <taxon>Dikarya</taxon>
        <taxon>Basidiomycota</taxon>
        <taxon>Agaricomycotina</taxon>
        <taxon>Agaricomycetes</taxon>
        <taxon>Polyporales</taxon>
        <taxon>Phaeolaceae</taxon>
        <taxon>Wolfiporia</taxon>
    </lineage>
</organism>
<dbReference type="OrthoDB" id="2728219at2759"/>
<reference evidence="1 2" key="1">
    <citation type="journal article" date="2012" name="Science">
        <title>The Paleozoic origin of enzymatic lignin decomposition reconstructed from 31 fungal genomes.</title>
        <authorList>
            <person name="Floudas D."/>
            <person name="Binder M."/>
            <person name="Riley R."/>
            <person name="Barry K."/>
            <person name="Blanchette R.A."/>
            <person name="Henrissat B."/>
            <person name="Martinez A.T."/>
            <person name="Otillar R."/>
            <person name="Spatafora J.W."/>
            <person name="Yadav J.S."/>
            <person name="Aerts A."/>
            <person name="Benoit I."/>
            <person name="Boyd A."/>
            <person name="Carlson A."/>
            <person name="Copeland A."/>
            <person name="Coutinho P.M."/>
            <person name="de Vries R.P."/>
            <person name="Ferreira P."/>
            <person name="Findley K."/>
            <person name="Foster B."/>
            <person name="Gaskell J."/>
            <person name="Glotzer D."/>
            <person name="Gorecki P."/>
            <person name="Heitman J."/>
            <person name="Hesse C."/>
            <person name="Hori C."/>
            <person name="Igarashi K."/>
            <person name="Jurgens J.A."/>
            <person name="Kallen N."/>
            <person name="Kersten P."/>
            <person name="Kohler A."/>
            <person name="Kuees U."/>
            <person name="Kumar T.K.A."/>
            <person name="Kuo A."/>
            <person name="LaButti K."/>
            <person name="Larrondo L.F."/>
            <person name="Lindquist E."/>
            <person name="Ling A."/>
            <person name="Lombard V."/>
            <person name="Lucas S."/>
            <person name="Lundell T."/>
            <person name="Martin R."/>
            <person name="McLaughlin D.J."/>
            <person name="Morgenstern I."/>
            <person name="Morin E."/>
            <person name="Murat C."/>
            <person name="Nagy L.G."/>
            <person name="Nolan M."/>
            <person name="Ohm R.A."/>
            <person name="Patyshakuliyeva A."/>
            <person name="Rokas A."/>
            <person name="Ruiz-Duenas F.J."/>
            <person name="Sabat G."/>
            <person name="Salamov A."/>
            <person name="Samejima M."/>
            <person name="Schmutz J."/>
            <person name="Slot J.C."/>
            <person name="St John F."/>
            <person name="Stenlid J."/>
            <person name="Sun H."/>
            <person name="Sun S."/>
            <person name="Syed K."/>
            <person name="Tsang A."/>
            <person name="Wiebenga A."/>
            <person name="Young D."/>
            <person name="Pisabarro A."/>
            <person name="Eastwood D.C."/>
            <person name="Martin F."/>
            <person name="Cullen D."/>
            <person name="Grigoriev I.V."/>
            <person name="Hibbett D.S."/>
        </authorList>
    </citation>
    <scope>NUCLEOTIDE SEQUENCE [LARGE SCALE GENOMIC DNA]</scope>
    <source>
        <strain evidence="1 2">MD-104</strain>
    </source>
</reference>
<dbReference type="EMBL" id="KB467954">
    <property type="protein sequence ID" value="PCH39011.1"/>
    <property type="molecule type" value="Genomic_DNA"/>
</dbReference>
<evidence type="ECO:0000313" key="2">
    <source>
        <dbReference type="Proteomes" id="UP000218811"/>
    </source>
</evidence>
<dbReference type="AlphaFoldDB" id="A0A2H3JAS5"/>
<keyword evidence="2" id="KW-1185">Reference proteome</keyword>
<accession>A0A2H3JAS5</accession>
<proteinExistence type="predicted"/>
<protein>
    <submittedName>
        <fullName evidence="1">Uncharacterized protein</fullName>
    </submittedName>
</protein>
<sequence length="56" mass="6715">FGVCGESFIPRHLQLTDFLDAFWAFNVIKYTNHHVHEIAFQRLACVLWWNMCFDIL</sequence>
<name>A0A2H3JAS5_WOLCO</name>
<gene>
    <name evidence="1" type="ORF">WOLCODRAFT_85008</name>
</gene>